<name>A0ACB9L3E4_9MYRT</name>
<accession>A0ACB9L3E4</accession>
<keyword evidence="2" id="KW-1185">Reference proteome</keyword>
<proteinExistence type="predicted"/>
<dbReference type="EMBL" id="CM042891">
    <property type="protein sequence ID" value="KAI4303824.1"/>
    <property type="molecule type" value="Genomic_DNA"/>
</dbReference>
<evidence type="ECO:0000313" key="2">
    <source>
        <dbReference type="Proteomes" id="UP001057402"/>
    </source>
</evidence>
<reference evidence="2" key="1">
    <citation type="journal article" date="2023" name="Front. Plant Sci.">
        <title>Chromosomal-level genome assembly of Melastoma candidum provides insights into trichome evolution.</title>
        <authorList>
            <person name="Zhong Y."/>
            <person name="Wu W."/>
            <person name="Sun C."/>
            <person name="Zou P."/>
            <person name="Liu Y."/>
            <person name="Dai S."/>
            <person name="Zhou R."/>
        </authorList>
    </citation>
    <scope>NUCLEOTIDE SEQUENCE [LARGE SCALE GENOMIC DNA]</scope>
</reference>
<dbReference type="Proteomes" id="UP001057402">
    <property type="component" value="Chromosome 12"/>
</dbReference>
<evidence type="ECO:0000313" key="1">
    <source>
        <dbReference type="EMBL" id="KAI4303824.1"/>
    </source>
</evidence>
<gene>
    <name evidence="1" type="ORF">MLD38_039413</name>
</gene>
<sequence>MLDSSKHLLWIVFLGIPTACLTADIAFVNRADIKAYIGPSTLHARCFLILKSNALIRTERTSGVEHALHIPSYASIRARVVPVLELEMADICNALVEAADACEELGGRSLHKLLFLIHASLV</sequence>
<comment type="caution">
    <text evidence="1">The sequence shown here is derived from an EMBL/GenBank/DDBJ whole genome shotgun (WGS) entry which is preliminary data.</text>
</comment>
<protein>
    <submittedName>
        <fullName evidence="1">Uncharacterized protein</fullName>
    </submittedName>
</protein>
<organism evidence="1 2">
    <name type="scientific">Melastoma candidum</name>
    <dbReference type="NCBI Taxonomy" id="119954"/>
    <lineage>
        <taxon>Eukaryota</taxon>
        <taxon>Viridiplantae</taxon>
        <taxon>Streptophyta</taxon>
        <taxon>Embryophyta</taxon>
        <taxon>Tracheophyta</taxon>
        <taxon>Spermatophyta</taxon>
        <taxon>Magnoliopsida</taxon>
        <taxon>eudicotyledons</taxon>
        <taxon>Gunneridae</taxon>
        <taxon>Pentapetalae</taxon>
        <taxon>rosids</taxon>
        <taxon>malvids</taxon>
        <taxon>Myrtales</taxon>
        <taxon>Melastomataceae</taxon>
        <taxon>Melastomatoideae</taxon>
        <taxon>Melastomateae</taxon>
        <taxon>Melastoma</taxon>
    </lineage>
</organism>